<comment type="caution">
    <text evidence="1">The sequence shown here is derived from an EMBL/GenBank/DDBJ whole genome shotgun (WGS) entry which is preliminary data.</text>
</comment>
<sequence length="1316" mass="151458">MGSQTKDFDEKEEYKKLFKIRDEIFMNMQTTMQSFGTNFFNQNAPCVFSSSKEQPPESYRNLYIPPDGITKYKYPIVSASTGISAKDEKNKFERTLRARIEKRKANSKLISDQGLSKKHIEQKLFPNQIYYKKNKESWDGIKSNTKGLNYDTAIPYSNIQKEVHSSSKYFQEPSIPGSSFYHDENSKDDQTTYYENKDEMSIDFLSNSTNIPGLRVPTNAHEENTEKTVITPAIEQNIQEKNVFNDQDVSSNSSLKLTSLSIESKLISNNFQKCESNIQNRSRSSSIEYKPRSPNSPLRLSPILSPKIQENITGSQKLVKPKPTLESKSCYSQTTNENSKDTDNSKDMREKRTTDDYHELDYPSDLPEQHNHEFRRETMPSRPMYWKHDFSPYCYRHFHSPLYGFRDYSGPFLSEDDPYFHYRNRACFSALCVPPMPVDFHDHDPYYASEFAPVHLPPSLRTFYPYSSHPLRFSRTHLFPRSPLLPAYQHTKRPSSPYQAHVYSPHASSRHDDYHTQQKVYMAFPAPHSFPATPDLRKCYYSFSRHSLNLYPATGLSVDDEYGHDPYVLRAVEHCRQASALGVVETMSAVQSLPPLSVLDVKGGAFVQVFLAGEGNHVSETREKIFSECLPQRQACIAASRYLLLNQEGTVNSQLSTRLDEIALDTGTSIYILRSDIPLPAIHTLAPSCASTGSEALGETVPIYKKMVSPDDVTLFVLVSGDIASLEYALVKIFVYLDILMGMQVKKLEIDPRYHPLICGRKGSSLQDIMQETSTNIYMPMPFANVLSIRRHLPPLVSDEIYITGQREDIINAEKRIISIYQSFTLISKTITITAPKKDWLLIEKLNDIKNIMSNNASYINFPILGSQNVEISIFSSHDHLIDNTIDSFIGLLSDYYNATYWIFPLSSHAQNYELFTDSEIKKILMDIIEKHRVEVIYKHNCFGIAGMKDEIKKAVRSISEIPNIQNRSQQIRFTIEFSNKYHEFIQGKKEGKINAIRKHVGVIVELHTFSSKSFCIDIIAENLEQAMQCLSMLEDEFPTEITFYIPEEYHRRMIGIRGNTIQSVMRQYGVFVKFSNTTSLATPGHHSYLNDNVLVRCPAKNAANLLELKETLMNMDKDSVSENIYVPHVYHKMLKSKSNKVIRNIEKSTSCVIRFPNNDLNKDYITVIGSEAQIPRAIDMIMKSILNEYKFRVVSSKALDSIIESKEYKFWVVEYIRAKYCIEVTSFPNNINTNAYPNVSYHVFRLLFPKSQLSYLDLAINVIFQYFIQHHVPLYMSFKEDTWQVPHLKAYDSFPHFNSVLFPPVSASKRNFREF</sequence>
<dbReference type="EMBL" id="JABTEG010000013">
    <property type="protein sequence ID" value="KAG4303964.1"/>
    <property type="molecule type" value="Genomic_DNA"/>
</dbReference>
<name>A0ACB7CG73_9ASCO</name>
<evidence type="ECO:0000313" key="2">
    <source>
        <dbReference type="Proteomes" id="UP000768646"/>
    </source>
</evidence>
<evidence type="ECO:0000313" key="1">
    <source>
        <dbReference type="EMBL" id="KAG4303964.1"/>
    </source>
</evidence>
<dbReference type="Proteomes" id="UP000768646">
    <property type="component" value="Unassembled WGS sequence"/>
</dbReference>
<organism evidence="1 2">
    <name type="scientific">Pneumocystis oryctolagi</name>
    <dbReference type="NCBI Taxonomy" id="42067"/>
    <lineage>
        <taxon>Eukaryota</taxon>
        <taxon>Fungi</taxon>
        <taxon>Dikarya</taxon>
        <taxon>Ascomycota</taxon>
        <taxon>Taphrinomycotina</taxon>
        <taxon>Pneumocystomycetes</taxon>
        <taxon>Pneumocystaceae</taxon>
        <taxon>Pneumocystis</taxon>
    </lineage>
</organism>
<accession>A0ACB7CG73</accession>
<gene>
    <name evidence="1" type="ORF">PORY_002617</name>
</gene>
<protein>
    <submittedName>
        <fullName evidence="1">Uncharacterized protein</fullName>
    </submittedName>
</protein>
<reference evidence="1 2" key="1">
    <citation type="journal article" date="2021" name="Commun. Biol.">
        <title>Genomic insights into the host specific adaptation of the Pneumocystis genus.</title>
        <authorList>
            <person name="Cisse O.H."/>
            <person name="Ma L."/>
            <person name="Dekker J.P."/>
            <person name="Khil P.P."/>
            <person name="Youn J.-H."/>
            <person name="Brenchley J.M."/>
            <person name="Blair R."/>
            <person name="Pahar B."/>
            <person name="Chabe M."/>
            <person name="Van Rompay K.K.A."/>
            <person name="Keesler R."/>
            <person name="Sukura A."/>
            <person name="Hirsch V."/>
            <person name="Kutty G."/>
            <person name="Liu Y."/>
            <person name="Peng L."/>
            <person name="Chen J."/>
            <person name="Song J."/>
            <person name="Weissenbacher-Lang C."/>
            <person name="Xu J."/>
            <person name="Upham N.S."/>
            <person name="Stajich J.E."/>
            <person name="Cuomo C.A."/>
            <person name="Cushion M.T."/>
            <person name="Kovacs J.A."/>
        </authorList>
    </citation>
    <scope>NUCLEOTIDE SEQUENCE [LARGE SCALE GENOMIC DNA]</scope>
    <source>
        <strain evidence="1 2">RABM</strain>
    </source>
</reference>
<keyword evidence="2" id="KW-1185">Reference proteome</keyword>
<proteinExistence type="predicted"/>